<accession>A0A0C3BGC2</accession>
<dbReference type="InParanoid" id="A0A0C3BGC2"/>
<organism evidence="1 2">
    <name type="scientific">Piloderma croceum (strain F 1598)</name>
    <dbReference type="NCBI Taxonomy" id="765440"/>
    <lineage>
        <taxon>Eukaryota</taxon>
        <taxon>Fungi</taxon>
        <taxon>Dikarya</taxon>
        <taxon>Basidiomycota</taxon>
        <taxon>Agaricomycotina</taxon>
        <taxon>Agaricomycetes</taxon>
        <taxon>Agaricomycetidae</taxon>
        <taxon>Atheliales</taxon>
        <taxon>Atheliaceae</taxon>
        <taxon>Piloderma</taxon>
    </lineage>
</organism>
<protein>
    <submittedName>
        <fullName evidence="1">Uncharacterized protein</fullName>
    </submittedName>
</protein>
<feature type="non-terminal residue" evidence="1">
    <location>
        <position position="76"/>
    </location>
</feature>
<evidence type="ECO:0000313" key="1">
    <source>
        <dbReference type="EMBL" id="KIM76407.1"/>
    </source>
</evidence>
<dbReference type="Proteomes" id="UP000054166">
    <property type="component" value="Unassembled WGS sequence"/>
</dbReference>
<gene>
    <name evidence="1" type="ORF">PILCRDRAFT_826413</name>
</gene>
<name>A0A0C3BGC2_PILCF</name>
<proteinExistence type="predicted"/>
<reference evidence="2" key="2">
    <citation type="submission" date="2015-01" db="EMBL/GenBank/DDBJ databases">
        <title>Evolutionary Origins and Diversification of the Mycorrhizal Mutualists.</title>
        <authorList>
            <consortium name="DOE Joint Genome Institute"/>
            <consortium name="Mycorrhizal Genomics Consortium"/>
            <person name="Kohler A."/>
            <person name="Kuo A."/>
            <person name="Nagy L.G."/>
            <person name="Floudas D."/>
            <person name="Copeland A."/>
            <person name="Barry K.W."/>
            <person name="Cichocki N."/>
            <person name="Veneault-Fourrey C."/>
            <person name="LaButti K."/>
            <person name="Lindquist E.A."/>
            <person name="Lipzen A."/>
            <person name="Lundell T."/>
            <person name="Morin E."/>
            <person name="Murat C."/>
            <person name="Riley R."/>
            <person name="Ohm R."/>
            <person name="Sun H."/>
            <person name="Tunlid A."/>
            <person name="Henrissat B."/>
            <person name="Grigoriev I.V."/>
            <person name="Hibbett D.S."/>
            <person name="Martin F."/>
        </authorList>
    </citation>
    <scope>NUCLEOTIDE SEQUENCE [LARGE SCALE GENOMIC DNA]</scope>
    <source>
        <strain evidence="2">F 1598</strain>
    </source>
</reference>
<reference evidence="1 2" key="1">
    <citation type="submission" date="2014-04" db="EMBL/GenBank/DDBJ databases">
        <authorList>
            <consortium name="DOE Joint Genome Institute"/>
            <person name="Kuo A."/>
            <person name="Tarkka M."/>
            <person name="Buscot F."/>
            <person name="Kohler A."/>
            <person name="Nagy L.G."/>
            <person name="Floudas D."/>
            <person name="Copeland A."/>
            <person name="Barry K.W."/>
            <person name="Cichocki N."/>
            <person name="Veneault-Fourrey C."/>
            <person name="LaButti K."/>
            <person name="Lindquist E.A."/>
            <person name="Lipzen A."/>
            <person name="Lundell T."/>
            <person name="Morin E."/>
            <person name="Murat C."/>
            <person name="Sun H."/>
            <person name="Tunlid A."/>
            <person name="Henrissat B."/>
            <person name="Grigoriev I.V."/>
            <person name="Hibbett D.S."/>
            <person name="Martin F."/>
            <person name="Nordberg H.P."/>
            <person name="Cantor M.N."/>
            <person name="Hua S.X."/>
        </authorList>
    </citation>
    <scope>NUCLEOTIDE SEQUENCE [LARGE SCALE GENOMIC DNA]</scope>
    <source>
        <strain evidence="1 2">F 1598</strain>
    </source>
</reference>
<dbReference type="AlphaFoldDB" id="A0A0C3BGC2"/>
<dbReference type="EMBL" id="KN833035">
    <property type="protein sequence ID" value="KIM76407.1"/>
    <property type="molecule type" value="Genomic_DNA"/>
</dbReference>
<keyword evidence="2" id="KW-1185">Reference proteome</keyword>
<sequence>MDSSYDELLCGYKLEKQMLMKSLEGMKIMLVSMINFMQENSKAKEGDSEMRTQKERRLFQIYTCSEDIPQVQKDIG</sequence>
<evidence type="ECO:0000313" key="2">
    <source>
        <dbReference type="Proteomes" id="UP000054166"/>
    </source>
</evidence>
<dbReference type="HOGENOM" id="CLU_176459_0_0_1"/>